<feature type="domain" description="Flavocytochrome c sulphide dehydrogenase flavin-binding" evidence="4">
    <location>
        <begin position="360"/>
        <end position="430"/>
    </location>
</feature>
<dbReference type="InterPro" id="IPR037092">
    <property type="entry name" value="FlavoCytC_S_DH_flav-bd_sf"/>
</dbReference>
<evidence type="ECO:0000259" key="5">
    <source>
        <dbReference type="Pfam" id="PF21706"/>
    </source>
</evidence>
<dbReference type="OrthoDB" id="9802771at2"/>
<dbReference type="FunFam" id="3.50.50.60:FF:000234">
    <property type="entry name" value="Flavocytochrome C sulfide dehydrogenase"/>
    <property type="match status" value="1"/>
</dbReference>
<dbReference type="EMBL" id="MARB01000032">
    <property type="protein sequence ID" value="ODJ85918.1"/>
    <property type="molecule type" value="Genomic_DNA"/>
</dbReference>
<evidence type="ECO:0000313" key="7">
    <source>
        <dbReference type="Proteomes" id="UP000094769"/>
    </source>
</evidence>
<reference evidence="6 7" key="1">
    <citation type="submission" date="2016-06" db="EMBL/GenBank/DDBJ databases">
        <title>Genome sequence of endosymbiont of Candidatus Endolucinida thiodiazotropha.</title>
        <authorList>
            <person name="Poehlein A."/>
            <person name="Koenig S."/>
            <person name="Heiden S.E."/>
            <person name="Thuermer A."/>
            <person name="Voget S."/>
            <person name="Daniel R."/>
            <person name="Markert S."/>
            <person name="Gros O."/>
            <person name="Schweder T."/>
        </authorList>
    </citation>
    <scope>NUCLEOTIDE SEQUENCE [LARGE SCALE GENOMIC DNA]</scope>
    <source>
        <strain evidence="6 7">COS</strain>
    </source>
</reference>
<comment type="caution">
    <text evidence="6">The sequence shown here is derived from an EMBL/GenBank/DDBJ whole genome shotgun (WGS) entry which is preliminary data.</text>
</comment>
<dbReference type="Gene3D" id="3.50.50.60">
    <property type="entry name" value="FAD/NAD(P)-binding domain"/>
    <property type="match status" value="2"/>
</dbReference>
<dbReference type="AlphaFoldDB" id="A0A7Z1AE14"/>
<proteinExistence type="predicted"/>
<dbReference type="InterPro" id="IPR016156">
    <property type="entry name" value="FAD/NAD-linked_Rdtase_dimer_sf"/>
</dbReference>
<dbReference type="InterPro" id="IPR036188">
    <property type="entry name" value="FAD/NAD-bd_sf"/>
</dbReference>
<keyword evidence="7" id="KW-1185">Reference proteome</keyword>
<evidence type="ECO:0000259" key="4">
    <source>
        <dbReference type="Pfam" id="PF09242"/>
    </source>
</evidence>
<evidence type="ECO:0000259" key="3">
    <source>
        <dbReference type="Pfam" id="PF07992"/>
    </source>
</evidence>
<dbReference type="InterPro" id="IPR049386">
    <property type="entry name" value="FCSD_central"/>
</dbReference>
<dbReference type="InterPro" id="IPR052541">
    <property type="entry name" value="SQRD"/>
</dbReference>
<name>A0A7Z1AE14_9GAMM</name>
<dbReference type="SUPFAM" id="SSF55424">
    <property type="entry name" value="FAD/NAD-linked reductases, dimerisation (C-terminal) domain"/>
    <property type="match status" value="1"/>
</dbReference>
<dbReference type="PROSITE" id="PS51318">
    <property type="entry name" value="TAT"/>
    <property type="match status" value="1"/>
</dbReference>
<keyword evidence="6" id="KW-0560">Oxidoreductase</keyword>
<dbReference type="PANTHER" id="PTHR43755:SF1">
    <property type="entry name" value="FAD-DEPENDENT PYRIDINE NUCLEOTIDE-DISULPHIDE OXIDOREDUCTASE"/>
    <property type="match status" value="1"/>
</dbReference>
<keyword evidence="1" id="KW-0285">Flavoprotein</keyword>
<dbReference type="EC" id="1.8.2.3" evidence="6"/>
<gene>
    <name evidence="6" type="primary">fccB_4</name>
    <name evidence="6" type="ORF">CODIS_38920</name>
</gene>
<dbReference type="Gene3D" id="3.90.760.10">
    <property type="entry name" value="Flavocytochrome c sulphide dehydrogenase, flavin-binding domain"/>
    <property type="match status" value="1"/>
</dbReference>
<dbReference type="Pfam" id="PF09242">
    <property type="entry name" value="FCSD-flav_bind"/>
    <property type="match status" value="1"/>
</dbReference>
<keyword evidence="2" id="KW-0274">FAD</keyword>
<sequence length="431" mass="46730">MNKINRRDFIRLGGGLTLAGTSLMFPTLALAAAPRVVVVGGGVGGCTAAKYLRKLNPNLKVTLIEAKKQYTSCFMSNEVLSGDRTLDSITFDYEGLKRHGVEIVIDRVTAIEPANKQVATVDSGTFEYDACVVSPGVDFKWDAIEGYDAAVSETIPHAWYAGPQTLTLRRQIESMPEGGRVIIVAPPNPYKCPPGPYERAAQIAMYCKHHKPRAKILILDPKDAFSKQGLFRQGWSKLYGFGTDNAMIEWVGAAGGGIVEELDPSTRTLQAEVEEFTADVINIIPPQKAGKVAYASDLVEGDWCPVNKRTFESKRHPDVYVLGDASSAAKMPKSAYAANSQAKVAAAAIITKFNGADPGDPTFVNTCYSILGEEHGISVAAVYTLDETTNTILPIKGSGGLSPMDASAEQRKREVKYAHSWFKNVINDMME</sequence>
<accession>A0A7Z1AE14</accession>
<feature type="domain" description="FAD/NAD(P)-binding" evidence="3">
    <location>
        <begin position="35"/>
        <end position="138"/>
    </location>
</feature>
<dbReference type="Pfam" id="PF21706">
    <property type="entry name" value="FCSD_central"/>
    <property type="match status" value="1"/>
</dbReference>
<dbReference type="InterPro" id="IPR006311">
    <property type="entry name" value="TAT_signal"/>
</dbReference>
<dbReference type="GO" id="GO:0050660">
    <property type="term" value="F:flavin adenine dinucleotide binding"/>
    <property type="evidence" value="ECO:0007669"/>
    <property type="project" value="InterPro"/>
</dbReference>
<dbReference type="GO" id="GO:0070225">
    <property type="term" value="F:sulfide dehydrogenase activity"/>
    <property type="evidence" value="ECO:0007669"/>
    <property type="project" value="UniProtKB-EC"/>
</dbReference>
<organism evidence="6 7">
    <name type="scientific">Candidatus Thiodiazotropha endolucinida</name>
    <dbReference type="NCBI Taxonomy" id="1655433"/>
    <lineage>
        <taxon>Bacteria</taxon>
        <taxon>Pseudomonadati</taxon>
        <taxon>Pseudomonadota</taxon>
        <taxon>Gammaproteobacteria</taxon>
        <taxon>Chromatiales</taxon>
        <taxon>Sedimenticolaceae</taxon>
        <taxon>Candidatus Thiodiazotropha</taxon>
    </lineage>
</organism>
<dbReference type="RefSeq" id="WP_069128207.1">
    <property type="nucleotide sequence ID" value="NZ_MARB01000032.1"/>
</dbReference>
<evidence type="ECO:0000256" key="1">
    <source>
        <dbReference type="ARBA" id="ARBA00022630"/>
    </source>
</evidence>
<dbReference type="InterPro" id="IPR023753">
    <property type="entry name" value="FAD/NAD-binding_dom"/>
</dbReference>
<dbReference type="InterPro" id="IPR015323">
    <property type="entry name" value="FlavoCytC_S_DH_flav-bd"/>
</dbReference>
<protein>
    <submittedName>
        <fullName evidence="6">Sulfide dehydrogenase [flavocytochrome c] flavoprotein chain</fullName>
        <ecNumber evidence="6">1.8.2.3</ecNumber>
    </submittedName>
</protein>
<dbReference type="Pfam" id="PF07992">
    <property type="entry name" value="Pyr_redox_2"/>
    <property type="match status" value="1"/>
</dbReference>
<feature type="domain" description="Sulfide dehydrogenase [flavocytochrome c] flavoprotein chain central" evidence="5">
    <location>
        <begin position="165"/>
        <end position="285"/>
    </location>
</feature>
<dbReference type="PANTHER" id="PTHR43755">
    <property type="match status" value="1"/>
</dbReference>
<dbReference type="SUPFAM" id="SSF51905">
    <property type="entry name" value="FAD/NAD(P)-binding domain"/>
    <property type="match status" value="2"/>
</dbReference>
<dbReference type="Proteomes" id="UP000094769">
    <property type="component" value="Unassembled WGS sequence"/>
</dbReference>
<evidence type="ECO:0000313" key="6">
    <source>
        <dbReference type="EMBL" id="ODJ85918.1"/>
    </source>
</evidence>
<evidence type="ECO:0000256" key="2">
    <source>
        <dbReference type="ARBA" id="ARBA00022827"/>
    </source>
</evidence>